<proteinExistence type="predicted"/>
<sequence length="104" mass="11915">MLTFGKSCFATQAGFPSKILLPQSLECGDYRWVPPFPAFQFVFYCNKIPAIEKLTREDVDFGSVSWRLGSSGCHFWWGPYRMSHCGGFQEDVQTCMEETAWEVP</sequence>
<evidence type="ECO:0000313" key="1">
    <source>
        <dbReference type="EMBL" id="EDL88256.1"/>
    </source>
</evidence>
<gene>
    <name evidence="1" type="ORF">rCG_63157</name>
</gene>
<organism evidence="1 2">
    <name type="scientific">Rattus norvegicus</name>
    <name type="common">Rat</name>
    <dbReference type="NCBI Taxonomy" id="10116"/>
    <lineage>
        <taxon>Eukaryota</taxon>
        <taxon>Metazoa</taxon>
        <taxon>Chordata</taxon>
        <taxon>Craniata</taxon>
        <taxon>Vertebrata</taxon>
        <taxon>Euteleostomi</taxon>
        <taxon>Mammalia</taxon>
        <taxon>Eutheria</taxon>
        <taxon>Euarchontoglires</taxon>
        <taxon>Glires</taxon>
        <taxon>Rodentia</taxon>
        <taxon>Myomorpha</taxon>
        <taxon>Muroidea</taxon>
        <taxon>Muridae</taxon>
        <taxon>Murinae</taxon>
        <taxon>Rattus</taxon>
    </lineage>
</organism>
<protein>
    <submittedName>
        <fullName evidence="1">RCG63157</fullName>
    </submittedName>
</protein>
<dbReference type="Proteomes" id="UP000234681">
    <property type="component" value="Chromosome 4"/>
</dbReference>
<dbReference type="EMBL" id="CH474011">
    <property type="protein sequence ID" value="EDL88256.1"/>
    <property type="molecule type" value="Genomic_DNA"/>
</dbReference>
<name>A6K0G2_RAT</name>
<evidence type="ECO:0000313" key="2">
    <source>
        <dbReference type="Proteomes" id="UP000234681"/>
    </source>
</evidence>
<reference evidence="1 2" key="1">
    <citation type="submission" date="2005-09" db="EMBL/GenBank/DDBJ databases">
        <authorList>
            <person name="Mural R.J."/>
            <person name="Li P.W."/>
            <person name="Adams M.D."/>
            <person name="Amanatides P.G."/>
            <person name="Baden-Tillson H."/>
            <person name="Barnstead M."/>
            <person name="Chin S.H."/>
            <person name="Dew I."/>
            <person name="Evans C.A."/>
            <person name="Ferriera S."/>
            <person name="Flanigan M."/>
            <person name="Fosler C."/>
            <person name="Glodek A."/>
            <person name="Gu Z."/>
            <person name="Holt R.A."/>
            <person name="Jennings D."/>
            <person name="Kraft C.L."/>
            <person name="Lu F."/>
            <person name="Nguyen T."/>
            <person name="Nusskern D.R."/>
            <person name="Pfannkoch C.M."/>
            <person name="Sitter C."/>
            <person name="Sutton G.G."/>
            <person name="Venter J.C."/>
            <person name="Wang Z."/>
            <person name="Woodage T."/>
            <person name="Zheng X.H."/>
            <person name="Zhong F."/>
        </authorList>
    </citation>
    <scope>NUCLEOTIDE SEQUENCE [LARGE SCALE GENOMIC DNA]</scope>
    <source>
        <strain>BN</strain>
        <strain evidence="2">Sprague-Dawley</strain>
    </source>
</reference>
<accession>A6K0G2</accession>
<dbReference type="AlphaFoldDB" id="A6K0G2"/>